<dbReference type="GO" id="GO:0043565">
    <property type="term" value="F:sequence-specific DNA binding"/>
    <property type="evidence" value="ECO:0007669"/>
    <property type="project" value="InterPro"/>
</dbReference>
<evidence type="ECO:0000313" key="3">
    <source>
        <dbReference type="EMBL" id="CAI4037599.1"/>
    </source>
</evidence>
<dbReference type="Gene3D" id="3.30.50.10">
    <property type="entry name" value="Erythroid Transcription Factor GATA-1, subunit A"/>
    <property type="match status" value="1"/>
</dbReference>
<dbReference type="SMART" id="SM00401">
    <property type="entry name" value="ZnF_GATA"/>
    <property type="match status" value="1"/>
</dbReference>
<dbReference type="Proteomes" id="UP001161438">
    <property type="component" value="Chromosome 3"/>
</dbReference>
<name>A0AA35IVB9_SACMI</name>
<dbReference type="InterPro" id="IPR000679">
    <property type="entry name" value="Znf_GATA"/>
</dbReference>
<evidence type="ECO:0000313" key="4">
    <source>
        <dbReference type="Proteomes" id="UP001161438"/>
    </source>
</evidence>
<feature type="region of interest" description="Disordered" evidence="1">
    <location>
        <begin position="103"/>
        <end position="158"/>
    </location>
</feature>
<dbReference type="Pfam" id="PF00320">
    <property type="entry name" value="GATA"/>
    <property type="match status" value="1"/>
</dbReference>
<sequence length="221" mass="25335">MRYNNYDNSGSSYLTKIVKKTDAEKKPLWNRRIGDGKLNDKRKAYNERGKVYISCPFIEVPFFQIRTIDVEDKFEQAEQLRDITKKILKNKTSPLHGIALSKKNTTDSCDSKRSSSGADVNNCRKYRGPAGGTSQSTSITKRCSKKTTSRPKREKRQTILPNGEVKACSKCKDTWTIQWRSGPEQNRELCSPCGLAYGKRLKKENEKKRRAVDETREQNNS</sequence>
<evidence type="ECO:0000256" key="1">
    <source>
        <dbReference type="SAM" id="MobiDB-lite"/>
    </source>
</evidence>
<feature type="compositionally biased region" description="Polar residues" evidence="1">
    <location>
        <begin position="103"/>
        <end position="119"/>
    </location>
</feature>
<dbReference type="GO" id="GO:0006355">
    <property type="term" value="P:regulation of DNA-templated transcription"/>
    <property type="evidence" value="ECO:0007669"/>
    <property type="project" value="InterPro"/>
</dbReference>
<organism evidence="3 4">
    <name type="scientific">Saccharomyces mikatae IFO 1815</name>
    <dbReference type="NCBI Taxonomy" id="226126"/>
    <lineage>
        <taxon>Eukaryota</taxon>
        <taxon>Fungi</taxon>
        <taxon>Dikarya</taxon>
        <taxon>Ascomycota</taxon>
        <taxon>Saccharomycotina</taxon>
        <taxon>Saccharomycetes</taxon>
        <taxon>Saccharomycetales</taxon>
        <taxon>Saccharomycetaceae</taxon>
        <taxon>Saccharomyces</taxon>
    </lineage>
</organism>
<feature type="compositionally biased region" description="Basic residues" evidence="1">
    <location>
        <begin position="142"/>
        <end position="155"/>
    </location>
</feature>
<dbReference type="SUPFAM" id="SSF57716">
    <property type="entry name" value="Glucocorticoid receptor-like (DNA-binding domain)"/>
    <property type="match status" value="1"/>
</dbReference>
<feature type="compositionally biased region" description="Polar residues" evidence="1">
    <location>
        <begin position="132"/>
        <end position="141"/>
    </location>
</feature>
<reference evidence="3" key="1">
    <citation type="submission" date="2022-10" db="EMBL/GenBank/DDBJ databases">
        <authorList>
            <person name="Byrne P K."/>
        </authorList>
    </citation>
    <scope>NUCLEOTIDE SEQUENCE</scope>
    <source>
        <strain evidence="3">IFO1815</strain>
    </source>
</reference>
<protein>
    <recommendedName>
        <fullName evidence="2">GATA-type domain-containing protein</fullName>
    </recommendedName>
</protein>
<dbReference type="EMBL" id="OX365759">
    <property type="protein sequence ID" value="CAI4037599.1"/>
    <property type="molecule type" value="Genomic_DNA"/>
</dbReference>
<dbReference type="AlphaFoldDB" id="A0AA35IVB9"/>
<evidence type="ECO:0000259" key="2">
    <source>
        <dbReference type="SMART" id="SM00401"/>
    </source>
</evidence>
<dbReference type="RefSeq" id="XP_056080716.1">
    <property type="nucleotide sequence ID" value="XM_056226397.1"/>
</dbReference>
<accession>A0AA35IVB9</accession>
<dbReference type="GO" id="GO:0008270">
    <property type="term" value="F:zinc ion binding"/>
    <property type="evidence" value="ECO:0007669"/>
    <property type="project" value="InterPro"/>
</dbReference>
<dbReference type="InterPro" id="IPR013088">
    <property type="entry name" value="Znf_NHR/GATA"/>
</dbReference>
<gene>
    <name evidence="3" type="primary">SMKI03G0740</name>
    <name evidence="3" type="ORF">SMKI_03G0740</name>
</gene>
<proteinExistence type="predicted"/>
<feature type="domain" description="GATA-type" evidence="2">
    <location>
        <begin position="162"/>
        <end position="214"/>
    </location>
</feature>
<keyword evidence="4" id="KW-1185">Reference proteome</keyword>
<dbReference type="GeneID" id="80916812"/>